<feature type="active site" description="Proton acceptor" evidence="7">
    <location>
        <position position="277"/>
    </location>
</feature>
<dbReference type="Proteomes" id="UP000069549">
    <property type="component" value="Chromosome 13"/>
</dbReference>
<dbReference type="GO" id="GO:0003714">
    <property type="term" value="F:transcription corepressor activity"/>
    <property type="evidence" value="ECO:0007669"/>
    <property type="project" value="TreeGrafter"/>
</dbReference>
<dbReference type="Proteomes" id="UP000219974">
    <property type="component" value="Chromosome 13"/>
</dbReference>
<dbReference type="InterPro" id="IPR050134">
    <property type="entry name" value="NAD-dep_sirtuin_deacylases"/>
</dbReference>
<dbReference type="PANTHER" id="PTHR11085">
    <property type="entry name" value="NAD-DEPENDENT PROTEIN DEACYLASE SIRTUIN-5, MITOCHONDRIAL-RELATED"/>
    <property type="match status" value="1"/>
</dbReference>
<dbReference type="InterPro" id="IPR026590">
    <property type="entry name" value="Ssirtuin_cat_dom"/>
</dbReference>
<evidence type="ECO:0000313" key="16">
    <source>
        <dbReference type="Proteomes" id="UP000219974"/>
    </source>
</evidence>
<dbReference type="GO" id="GO:0046872">
    <property type="term" value="F:metal ion binding"/>
    <property type="evidence" value="ECO:0007669"/>
    <property type="project" value="UniProtKB-KW"/>
</dbReference>
<evidence type="ECO:0000313" key="10">
    <source>
        <dbReference type="EMBL" id="SCL96448.1"/>
    </source>
</evidence>
<dbReference type="SUPFAM" id="SSF52467">
    <property type="entry name" value="DHS-like NAD/FAD-binding domain"/>
    <property type="match status" value="1"/>
</dbReference>
<dbReference type="GO" id="GO:0000122">
    <property type="term" value="P:negative regulation of transcription by RNA polymerase II"/>
    <property type="evidence" value="ECO:0007669"/>
    <property type="project" value="TreeGrafter"/>
</dbReference>
<dbReference type="SMR" id="A0A0Y9ZAD0"/>
<dbReference type="OMA" id="FCGRRYL"/>
<dbReference type="EMBL" id="LT608261">
    <property type="protein sequence ID" value="SCM16426.1"/>
    <property type="molecule type" value="Genomic_DNA"/>
</dbReference>
<gene>
    <name evidence="9" type="primary">Sir2b</name>
    <name evidence="9" type="ORF">PBK173_000375700</name>
    <name evidence="13" type="ORF">PBNK65E_000364600</name>
    <name evidence="10" type="ORF">PBNK65NY_000364100</name>
    <name evidence="11" type="ORF">PBSP11A_000364900</name>
    <name evidence="12" type="ORF">PBSP11RLL_000364700</name>
</gene>
<dbReference type="GO" id="GO:0005634">
    <property type="term" value="C:nucleus"/>
    <property type="evidence" value="ECO:0007669"/>
    <property type="project" value="TreeGrafter"/>
</dbReference>
<keyword evidence="4 7" id="KW-0862">Zinc</keyword>
<evidence type="ECO:0000313" key="13">
    <source>
        <dbReference type="EMBL" id="SCN27648.1"/>
    </source>
</evidence>
<dbReference type="EMBL" id="LT160033">
    <property type="protein sequence ID" value="CXI91423.1"/>
    <property type="molecule type" value="Genomic_DNA"/>
</dbReference>
<feature type="binding site" evidence="7">
    <location>
        <position position="288"/>
    </location>
    <ligand>
        <name>Zn(2+)</name>
        <dbReference type="ChEBI" id="CHEBI:29105"/>
    </ligand>
</feature>
<evidence type="ECO:0000313" key="12">
    <source>
        <dbReference type="EMBL" id="SCM18220.1"/>
    </source>
</evidence>
<keyword evidence="5" id="KW-0520">NAD</keyword>
<dbReference type="Proteomes" id="UP000516480">
    <property type="component" value="Chromosome 13"/>
</dbReference>
<keyword evidence="3 7" id="KW-0479">Metal-binding</keyword>
<feature type="binding site" evidence="7">
    <location>
        <position position="285"/>
    </location>
    <ligand>
        <name>Zn(2+)</name>
        <dbReference type="ChEBI" id="CHEBI:29105"/>
    </ligand>
</feature>
<organism evidence="9 14">
    <name type="scientific">Plasmodium berghei</name>
    <dbReference type="NCBI Taxonomy" id="5821"/>
    <lineage>
        <taxon>Eukaryota</taxon>
        <taxon>Sar</taxon>
        <taxon>Alveolata</taxon>
        <taxon>Apicomplexa</taxon>
        <taxon>Aconoidasida</taxon>
        <taxon>Haemosporida</taxon>
        <taxon>Plasmodiidae</taxon>
        <taxon>Plasmodium</taxon>
        <taxon>Plasmodium (Vinckeia)</taxon>
    </lineage>
</organism>
<dbReference type="OrthoDB" id="424302at2759"/>
<evidence type="ECO:0000313" key="11">
    <source>
        <dbReference type="EMBL" id="SCM16426.1"/>
    </source>
</evidence>
<dbReference type="Proteomes" id="UP000220214">
    <property type="component" value="Chromosome 13"/>
</dbReference>
<dbReference type="Pfam" id="PF02146">
    <property type="entry name" value="SIR2"/>
    <property type="match status" value="2"/>
</dbReference>
<dbReference type="VEuPathDB" id="PlasmoDB:PBANKA_1315100"/>
<evidence type="ECO:0000313" key="15">
    <source>
        <dbReference type="Proteomes" id="UP000219860"/>
    </source>
</evidence>
<feature type="domain" description="Deacetylase sirtuin-type" evidence="8">
    <location>
        <begin position="28"/>
        <end position="419"/>
    </location>
</feature>
<evidence type="ECO:0000256" key="4">
    <source>
        <dbReference type="ARBA" id="ARBA00022833"/>
    </source>
</evidence>
<comment type="similarity">
    <text evidence="6">Belongs to the sirtuin family. Class IV subfamily.</text>
</comment>
<dbReference type="EMBL" id="LT608277">
    <property type="protein sequence ID" value="SCM18220.1"/>
    <property type="molecule type" value="Genomic_DNA"/>
</dbReference>
<dbReference type="Gene3D" id="2.20.28.200">
    <property type="match status" value="1"/>
</dbReference>
<feature type="binding site" evidence="7">
    <location>
        <position position="313"/>
    </location>
    <ligand>
        <name>Zn(2+)</name>
        <dbReference type="ChEBI" id="CHEBI:29105"/>
    </ligand>
</feature>
<evidence type="ECO:0000313" key="17">
    <source>
        <dbReference type="Proteomes" id="UP000220214"/>
    </source>
</evidence>
<reference evidence="9 14" key="1">
    <citation type="submission" date="2016-02" db="EMBL/GenBank/DDBJ databases">
        <authorList>
            <consortium name="Pathogen Informatics"/>
        </authorList>
    </citation>
    <scope>NUCLEOTIDE SEQUENCE [LARGE SCALE GENOMIC DNA]</scope>
    <source>
        <strain evidence="9 14">K173</strain>
        <strain evidence="10 18">NK65 ny</strain>
        <strain evidence="13 17">NK65e</strain>
        <strain evidence="11 15">SP11 Antwerpcl1</strain>
        <strain evidence="12 16">SP11 RLL</strain>
    </source>
</reference>
<dbReference type="InterPro" id="IPR003000">
    <property type="entry name" value="Sirtuin"/>
</dbReference>
<proteinExistence type="inferred from homology"/>
<feature type="binding site" evidence="7">
    <location>
        <position position="310"/>
    </location>
    <ligand>
        <name>Zn(2+)</name>
        <dbReference type="ChEBI" id="CHEBI:29105"/>
    </ligand>
</feature>
<evidence type="ECO:0000256" key="6">
    <source>
        <dbReference type="ARBA" id="ARBA00038170"/>
    </source>
</evidence>
<sequence>MSCMYYASRLSKNENKGPLGEKEYFEDEEEEKEKIKVLIEKIRTSEYIVVHSGAGISTSSGLQDFRGPTGIWTNEYHNNIKNKKKHNKKKKTKQEHEIVQNCEDNENIIKHSQIKYDNPNSSSNQASINKKEPHFHRIKEERNESNHNNIHQNRIKADEINIDNIYKSSNNSLLETQRNCEKKENENRDNSNPIQFALIDQCANENTENCQSSDENYVKFGNRKKKVVELHLALPTKTHIMIKELMNKNIIKFLITQNIDSLHYRCGTKFSQISEIHGNIFIERCDFCGRRYLRDYVISTISFKPTGALCFLCSFPPIGICTDVLLDWNNAYEDFFHLNSIKHSQKADFHFCLGSSFYIVPASYYPSKKKFASKNSYSCLINYQKSSLFKELDLNIHSNVNNISDIIIKEFSLEPLAIRTALMIVVRCQLINFDLLCDQMVKINNIDKNVHDVLDTENENTDYNQHSFKTYRIKKEEIDKKYYTSICKNETDNQNNCINCSNNANDNNCNMDSNKFGYDDVISINDDINRNNGASPFLDNEEGRDEEKIENTNKNQLFLIKCSMIKNIKTGKLNSLNKITINEIDKNKGIWLIRTNFSCILEVELWYNSYILLKLIYNDKTPFIELNTWAIDVAYTYGDDIDDSYFSNNKGNFKQFNLNKNKYMSNHEEEMKRGDINTTPAIINEENDGMKTFEIYDEEKLKSFKVSEILNEHVHVGFNPRNVKPKNKVQLLAILNNTFDMNKYDNYFSFELSNSIKLLYNLFCIINKFNEENNFIIKKKHNDNEKTIQFIKNLHLSKNIYLYTNDFLNLFNNNDKTISRSSYTFRERKKRNLEDFNVYSSDENKENTSNFIFYYLYMNEDISLYKIQLKKTLIKKEIISSSCHHQNVSNYNQNLLKRENVQQTSSKEKYNNINNTILSEGQHFGINQEAPIDISTNETKETISNNEKCDVSNNIFLKNELPFTNRINSDNCTSTNKIPIPQSNNGDVMFNSNTPNIVETLNCDFKDASSKKISNINIIIPNYEESDKKNNHNKKGNEIQIENDSITENNIDNKNGGEHYSQLLFYPDLLINNEYKHGELVHKIPKYIKPQKIYTPYKKLSRNKKYSNTLQKYRSEIWESSYHEFVNNIDKEHIVDSILYKELCYFPFWLLNYTNDLFECV</sequence>
<evidence type="ECO:0000256" key="3">
    <source>
        <dbReference type="ARBA" id="ARBA00022723"/>
    </source>
</evidence>
<evidence type="ECO:0000313" key="18">
    <source>
        <dbReference type="Proteomes" id="UP000516480"/>
    </source>
</evidence>
<dbReference type="PROSITE" id="PS50305">
    <property type="entry name" value="SIRTUIN"/>
    <property type="match status" value="1"/>
</dbReference>
<dbReference type="EMBL" id="LT614639">
    <property type="protein sequence ID" value="SCN27648.1"/>
    <property type="molecule type" value="Genomic_DNA"/>
</dbReference>
<dbReference type="EC" id="2.3.1.286" evidence="1"/>
<dbReference type="Proteomes" id="UP000219860">
    <property type="component" value="Chromosome 13"/>
</dbReference>
<evidence type="ECO:0000256" key="1">
    <source>
        <dbReference type="ARBA" id="ARBA00012928"/>
    </source>
</evidence>
<dbReference type="Gene3D" id="3.40.50.1220">
    <property type="entry name" value="TPP-binding domain"/>
    <property type="match status" value="2"/>
</dbReference>
<evidence type="ECO:0000313" key="14">
    <source>
        <dbReference type="Proteomes" id="UP000069549"/>
    </source>
</evidence>
<dbReference type="InterPro" id="IPR029035">
    <property type="entry name" value="DHS-like_NAD/FAD-binding_dom"/>
</dbReference>
<evidence type="ECO:0000256" key="7">
    <source>
        <dbReference type="PROSITE-ProRule" id="PRU00236"/>
    </source>
</evidence>
<dbReference type="GO" id="GO:0070403">
    <property type="term" value="F:NAD+ binding"/>
    <property type="evidence" value="ECO:0007669"/>
    <property type="project" value="InterPro"/>
</dbReference>
<accession>A0A0Y9ZAD0</accession>
<dbReference type="AlphaFoldDB" id="A0A0Y9ZAD0"/>
<name>A0A0Y9ZAD0_PLABE</name>
<evidence type="ECO:0000256" key="5">
    <source>
        <dbReference type="ARBA" id="ARBA00023027"/>
    </source>
</evidence>
<evidence type="ECO:0000313" key="9">
    <source>
        <dbReference type="EMBL" id="CXI91423.1"/>
    </source>
</evidence>
<dbReference type="EMBL" id="LT608149">
    <property type="protein sequence ID" value="SCL96448.1"/>
    <property type="molecule type" value="Genomic_DNA"/>
</dbReference>
<dbReference type="GO" id="GO:0017136">
    <property type="term" value="F:histone deacetylase activity, NAD-dependent"/>
    <property type="evidence" value="ECO:0007669"/>
    <property type="project" value="TreeGrafter"/>
</dbReference>
<evidence type="ECO:0000256" key="2">
    <source>
        <dbReference type="ARBA" id="ARBA00022679"/>
    </source>
</evidence>
<evidence type="ECO:0000259" key="8">
    <source>
        <dbReference type="PROSITE" id="PS50305"/>
    </source>
</evidence>
<protein>
    <recommendedName>
        <fullName evidence="1">protein acetyllysine N-acetyltransferase</fullName>
        <ecNumber evidence="1">2.3.1.286</ecNumber>
    </recommendedName>
</protein>
<dbReference type="PANTHER" id="PTHR11085:SF12">
    <property type="entry name" value="NAD-DEPENDENT PROTEIN DEACYLASE SIRTUIN-6"/>
    <property type="match status" value="1"/>
</dbReference>
<keyword evidence="2" id="KW-0808">Transferase</keyword>